<protein>
    <submittedName>
        <fullName evidence="8">AraC family transcriptional regulator of adaptative response/methylated-DNA-[protein]-cysteine methyltransferase</fullName>
        <ecNumber evidence="8">2.1.1.63</ecNumber>
    </submittedName>
</protein>
<evidence type="ECO:0000256" key="1">
    <source>
        <dbReference type="ARBA" id="ARBA00001286"/>
    </source>
</evidence>
<keyword evidence="4" id="KW-0227">DNA damage</keyword>
<evidence type="ECO:0000256" key="6">
    <source>
        <dbReference type="ARBA" id="ARBA00049348"/>
    </source>
</evidence>
<evidence type="ECO:0000256" key="5">
    <source>
        <dbReference type="ARBA" id="ARBA00023204"/>
    </source>
</evidence>
<dbReference type="InterPro" id="IPR001497">
    <property type="entry name" value="MethylDNA_cys_MeTrfase_AS"/>
</dbReference>
<evidence type="ECO:0000313" key="9">
    <source>
        <dbReference type="Proteomes" id="UP001242480"/>
    </source>
</evidence>
<dbReference type="Pfam" id="PF01035">
    <property type="entry name" value="DNA_binding_1"/>
    <property type="match status" value="1"/>
</dbReference>
<dbReference type="InterPro" id="IPR014048">
    <property type="entry name" value="MethylDNA_cys_MeTrfase_DNA-bd"/>
</dbReference>
<dbReference type="GO" id="GO:0032259">
    <property type="term" value="P:methylation"/>
    <property type="evidence" value="ECO:0007669"/>
    <property type="project" value="UniProtKB-KW"/>
</dbReference>
<name>A0ABU0JD69_9HYPH</name>
<evidence type="ECO:0000313" key="8">
    <source>
        <dbReference type="EMBL" id="MDQ0472221.1"/>
    </source>
</evidence>
<gene>
    <name evidence="8" type="ORF">QO011_005250</name>
</gene>
<comment type="caution">
    <text evidence="8">The sequence shown here is derived from an EMBL/GenBank/DDBJ whole genome shotgun (WGS) entry which is preliminary data.</text>
</comment>
<evidence type="ECO:0000259" key="7">
    <source>
        <dbReference type="Pfam" id="PF01035"/>
    </source>
</evidence>
<dbReference type="Proteomes" id="UP001242480">
    <property type="component" value="Unassembled WGS sequence"/>
</dbReference>
<accession>A0ABU0JD69</accession>
<dbReference type="InterPro" id="IPR036631">
    <property type="entry name" value="MGMT_N_sf"/>
</dbReference>
<keyword evidence="3 8" id="KW-0808">Transferase</keyword>
<keyword evidence="9" id="KW-1185">Reference proteome</keyword>
<dbReference type="RefSeq" id="WP_307278697.1">
    <property type="nucleotide sequence ID" value="NZ_JAUSVX010000011.1"/>
</dbReference>
<dbReference type="InterPro" id="IPR036388">
    <property type="entry name" value="WH-like_DNA-bd_sf"/>
</dbReference>
<dbReference type="SUPFAM" id="SSF53155">
    <property type="entry name" value="Methylated DNA-protein cysteine methyltransferase domain"/>
    <property type="match status" value="1"/>
</dbReference>
<keyword evidence="5" id="KW-0234">DNA repair</keyword>
<dbReference type="PANTHER" id="PTHR10815:SF14">
    <property type="entry name" value="BIFUNCTIONAL TRANSCRIPTIONAL ACTIVATOR_DNA REPAIR ENZYME ADA"/>
    <property type="match status" value="1"/>
</dbReference>
<dbReference type="EMBL" id="JAUSVX010000011">
    <property type="protein sequence ID" value="MDQ0472221.1"/>
    <property type="molecule type" value="Genomic_DNA"/>
</dbReference>
<dbReference type="CDD" id="cd06445">
    <property type="entry name" value="ATase"/>
    <property type="match status" value="1"/>
</dbReference>
<dbReference type="InterPro" id="IPR036217">
    <property type="entry name" value="MethylDNA_cys_MeTrfase_DNAb"/>
</dbReference>
<keyword evidence="2 8" id="KW-0489">Methyltransferase</keyword>
<dbReference type="Gene3D" id="3.30.160.70">
    <property type="entry name" value="Methylated DNA-protein cysteine methyltransferase domain"/>
    <property type="match status" value="1"/>
</dbReference>
<dbReference type="GO" id="GO:0003908">
    <property type="term" value="F:methylated-DNA-[protein]-cysteine S-methyltransferase activity"/>
    <property type="evidence" value="ECO:0007669"/>
    <property type="project" value="UniProtKB-EC"/>
</dbReference>
<dbReference type="PROSITE" id="PS00374">
    <property type="entry name" value="MGMT"/>
    <property type="match status" value="1"/>
</dbReference>
<organism evidence="8 9">
    <name type="scientific">Labrys wisconsinensis</name>
    <dbReference type="NCBI Taxonomy" id="425677"/>
    <lineage>
        <taxon>Bacteria</taxon>
        <taxon>Pseudomonadati</taxon>
        <taxon>Pseudomonadota</taxon>
        <taxon>Alphaproteobacteria</taxon>
        <taxon>Hyphomicrobiales</taxon>
        <taxon>Xanthobacteraceae</taxon>
        <taxon>Labrys</taxon>
    </lineage>
</organism>
<dbReference type="SUPFAM" id="SSF46767">
    <property type="entry name" value="Methylated DNA-protein cysteine methyltransferase, C-terminal domain"/>
    <property type="match status" value="1"/>
</dbReference>
<comment type="catalytic activity">
    <reaction evidence="6">
        <text>a 6-O-methyl-2'-deoxyguanosine in DNA + L-cysteinyl-[protein] = S-methyl-L-cysteinyl-[protein] + a 2'-deoxyguanosine in DNA</text>
        <dbReference type="Rhea" id="RHEA:24000"/>
        <dbReference type="Rhea" id="RHEA-COMP:10131"/>
        <dbReference type="Rhea" id="RHEA-COMP:10132"/>
        <dbReference type="Rhea" id="RHEA-COMP:11367"/>
        <dbReference type="Rhea" id="RHEA-COMP:11368"/>
        <dbReference type="ChEBI" id="CHEBI:29950"/>
        <dbReference type="ChEBI" id="CHEBI:82612"/>
        <dbReference type="ChEBI" id="CHEBI:85445"/>
        <dbReference type="ChEBI" id="CHEBI:85448"/>
        <dbReference type="EC" id="2.1.1.63"/>
    </reaction>
</comment>
<reference evidence="8 9" key="1">
    <citation type="submission" date="2023-07" db="EMBL/GenBank/DDBJ databases">
        <title>Genomic Encyclopedia of Type Strains, Phase IV (KMG-IV): sequencing the most valuable type-strain genomes for metagenomic binning, comparative biology and taxonomic classification.</title>
        <authorList>
            <person name="Goeker M."/>
        </authorList>
    </citation>
    <scope>NUCLEOTIDE SEQUENCE [LARGE SCALE GENOMIC DNA]</scope>
    <source>
        <strain evidence="8 9">DSM 19619</strain>
    </source>
</reference>
<comment type="catalytic activity">
    <reaction evidence="1">
        <text>a 4-O-methyl-thymidine in DNA + L-cysteinyl-[protein] = a thymidine in DNA + S-methyl-L-cysteinyl-[protein]</text>
        <dbReference type="Rhea" id="RHEA:53428"/>
        <dbReference type="Rhea" id="RHEA-COMP:10131"/>
        <dbReference type="Rhea" id="RHEA-COMP:10132"/>
        <dbReference type="Rhea" id="RHEA-COMP:13555"/>
        <dbReference type="Rhea" id="RHEA-COMP:13556"/>
        <dbReference type="ChEBI" id="CHEBI:29950"/>
        <dbReference type="ChEBI" id="CHEBI:82612"/>
        <dbReference type="ChEBI" id="CHEBI:137386"/>
        <dbReference type="ChEBI" id="CHEBI:137387"/>
        <dbReference type="EC" id="2.1.1.63"/>
    </reaction>
</comment>
<feature type="domain" description="Methylated-DNA-[protein]-cysteine S-methyltransferase DNA binding" evidence="7">
    <location>
        <begin position="85"/>
        <end position="162"/>
    </location>
</feature>
<evidence type="ECO:0000256" key="3">
    <source>
        <dbReference type="ARBA" id="ARBA00022679"/>
    </source>
</evidence>
<evidence type="ECO:0000256" key="4">
    <source>
        <dbReference type="ARBA" id="ARBA00022763"/>
    </source>
</evidence>
<evidence type="ECO:0000256" key="2">
    <source>
        <dbReference type="ARBA" id="ARBA00022603"/>
    </source>
</evidence>
<sequence>MDPIRYALGQSSLGSFVVALSRQGLVAFEFADGGAALDTLRALLPDAVLEQDQEGLSDLVGKLERLVDEPGTDPGIALDPQGTAYEKQVWSLLREIPAGETTTYGALAARLGTRDARDVTQAIAANPIAILVPCHRVVKKDGSLSGYRWGFRRKRALLERERRAAPFRLA</sequence>
<dbReference type="EC" id="2.1.1.63" evidence="8"/>
<dbReference type="NCBIfam" id="TIGR00589">
    <property type="entry name" value="ogt"/>
    <property type="match status" value="1"/>
</dbReference>
<proteinExistence type="predicted"/>
<dbReference type="Gene3D" id="1.10.10.10">
    <property type="entry name" value="Winged helix-like DNA-binding domain superfamily/Winged helix DNA-binding domain"/>
    <property type="match status" value="1"/>
</dbReference>
<dbReference type="PANTHER" id="PTHR10815">
    <property type="entry name" value="METHYLATED-DNA--PROTEIN-CYSTEINE METHYLTRANSFERASE"/>
    <property type="match status" value="1"/>
</dbReference>